<evidence type="ECO:0000259" key="5">
    <source>
        <dbReference type="PROSITE" id="PS50860"/>
    </source>
</evidence>
<evidence type="ECO:0000256" key="2">
    <source>
        <dbReference type="ARBA" id="ARBA00004496"/>
    </source>
</evidence>
<dbReference type="AlphaFoldDB" id="A0A2R6C822"/>
<evidence type="ECO:0000256" key="1">
    <source>
        <dbReference type="ARBA" id="ARBA00001947"/>
    </source>
</evidence>
<dbReference type="GO" id="GO:0046872">
    <property type="term" value="F:metal ion binding"/>
    <property type="evidence" value="ECO:0007669"/>
    <property type="project" value="UniProtKB-KW"/>
</dbReference>
<dbReference type="SUPFAM" id="SSF55186">
    <property type="entry name" value="ThrRS/AlaRS common domain"/>
    <property type="match status" value="1"/>
</dbReference>
<dbReference type="EMBL" id="NEXF01000337">
    <property type="protein sequence ID" value="PSO07047.1"/>
    <property type="molecule type" value="Genomic_DNA"/>
</dbReference>
<keyword evidence="3" id="KW-0479">Metal-binding</keyword>
<dbReference type="GO" id="GO:0005737">
    <property type="term" value="C:cytoplasm"/>
    <property type="evidence" value="ECO:0007669"/>
    <property type="project" value="UniProtKB-SubCell"/>
</dbReference>
<evidence type="ECO:0000256" key="3">
    <source>
        <dbReference type="ARBA" id="ARBA00022723"/>
    </source>
</evidence>
<dbReference type="GO" id="GO:0006419">
    <property type="term" value="P:alanyl-tRNA aminoacylation"/>
    <property type="evidence" value="ECO:0007669"/>
    <property type="project" value="InterPro"/>
</dbReference>
<dbReference type="SMART" id="SM00863">
    <property type="entry name" value="tRNA_SAD"/>
    <property type="match status" value="1"/>
</dbReference>
<dbReference type="GO" id="GO:0002161">
    <property type="term" value="F:aminoacyl-tRNA deacylase activity"/>
    <property type="evidence" value="ECO:0007669"/>
    <property type="project" value="UniProtKB-ARBA"/>
</dbReference>
<name>A0A2R6C822_9ARCH</name>
<dbReference type="Gene3D" id="3.30.980.10">
    <property type="entry name" value="Threonyl-trna Synthetase, Chain A, domain 2"/>
    <property type="match status" value="1"/>
</dbReference>
<organism evidence="6 7">
    <name type="scientific">Candidatus Marsarchaeota G2 archaeon BE_D</name>
    <dbReference type="NCBI Taxonomy" id="1978158"/>
    <lineage>
        <taxon>Archaea</taxon>
        <taxon>Candidatus Marsarchaeota</taxon>
        <taxon>Candidatus Marsarchaeota group 2</taxon>
    </lineage>
</organism>
<reference evidence="6 7" key="1">
    <citation type="submission" date="2017-04" db="EMBL/GenBank/DDBJ databases">
        <title>Novel microbial lineages endemic to geothermal iron-oxide mats fill important gaps in the evolutionary history of Archaea.</title>
        <authorList>
            <person name="Jay Z.J."/>
            <person name="Beam J.P."/>
            <person name="Dlakic M."/>
            <person name="Rusch D.B."/>
            <person name="Kozubal M.A."/>
            <person name="Inskeep W.P."/>
        </authorList>
    </citation>
    <scope>NUCLEOTIDE SEQUENCE [LARGE SCALE GENOMIC DNA]</scope>
    <source>
        <strain evidence="6">BE_D</strain>
    </source>
</reference>
<dbReference type="SUPFAM" id="SSF50447">
    <property type="entry name" value="Translation proteins"/>
    <property type="match status" value="1"/>
</dbReference>
<dbReference type="Pfam" id="PF07973">
    <property type="entry name" value="tRNA_SAD"/>
    <property type="match status" value="1"/>
</dbReference>
<sequence>MGLTEKLYLSDSYLREFTAEVVAVDAGRIILSRTAFYPGGGGQPPDRGLLMVENGPTLNVIGVGKTEYGDVYHEVQGGLLNVGERVKGVIDWDLRYAHMRHHTALHIVSGVAFKLFGAKISGSQIYADRARIDLDVKGFDKSKLKVLEDESNRIVAERRGVSVRFIQRDEALANPSLYRLGDEAHIPAGGTLRIIEIDGFDAQLDGGTHVANTSEAGKIVFAKYENKGAGNKRIEIVLEKGS</sequence>
<dbReference type="PANTHER" id="PTHR43462:SF1">
    <property type="entry name" value="ALANYL-TRNA EDITING PROTEIN AARSD1"/>
    <property type="match status" value="1"/>
</dbReference>
<dbReference type="InterPro" id="IPR051335">
    <property type="entry name" value="Alanyl-tRNA_Editing_Enzymes"/>
</dbReference>
<dbReference type="InterPro" id="IPR018165">
    <property type="entry name" value="Ala-tRNA-synth_IIc_core"/>
</dbReference>
<accession>A0A2R6C822</accession>
<dbReference type="GO" id="GO:0004813">
    <property type="term" value="F:alanine-tRNA ligase activity"/>
    <property type="evidence" value="ECO:0007669"/>
    <property type="project" value="InterPro"/>
</dbReference>
<keyword evidence="4" id="KW-0862">Zinc</keyword>
<dbReference type="Proteomes" id="UP000242015">
    <property type="component" value="Unassembled WGS sequence"/>
</dbReference>
<feature type="domain" description="Alanyl-transfer RNA synthetases family profile" evidence="5">
    <location>
        <begin position="1"/>
        <end position="242"/>
    </location>
</feature>
<comment type="subcellular location">
    <subcellularLocation>
        <location evidence="2">Cytoplasm</location>
    </subcellularLocation>
</comment>
<comment type="cofactor">
    <cofactor evidence="1">
        <name>Zn(2+)</name>
        <dbReference type="ChEBI" id="CHEBI:29105"/>
    </cofactor>
</comment>
<dbReference type="GO" id="GO:0005524">
    <property type="term" value="F:ATP binding"/>
    <property type="evidence" value="ECO:0007669"/>
    <property type="project" value="InterPro"/>
</dbReference>
<dbReference type="InterPro" id="IPR009000">
    <property type="entry name" value="Transl_B-barrel_sf"/>
</dbReference>
<protein>
    <recommendedName>
        <fullName evidence="5">Alanyl-transfer RNA synthetases family profile domain-containing protein</fullName>
    </recommendedName>
</protein>
<evidence type="ECO:0000313" key="7">
    <source>
        <dbReference type="Proteomes" id="UP000242015"/>
    </source>
</evidence>
<dbReference type="PANTHER" id="PTHR43462">
    <property type="entry name" value="ALANYL-TRNA EDITING PROTEIN"/>
    <property type="match status" value="1"/>
</dbReference>
<dbReference type="InterPro" id="IPR018163">
    <property type="entry name" value="Thr/Ala-tRNA-synth_IIc_edit"/>
</dbReference>
<dbReference type="InterPro" id="IPR018164">
    <property type="entry name" value="Ala-tRNA-synth_IIc_N"/>
</dbReference>
<dbReference type="Pfam" id="PF01411">
    <property type="entry name" value="tRNA-synt_2c"/>
    <property type="match status" value="1"/>
</dbReference>
<comment type="caution">
    <text evidence="6">The sequence shown here is derived from an EMBL/GenBank/DDBJ whole genome shotgun (WGS) entry which is preliminary data.</text>
</comment>
<evidence type="ECO:0000256" key="4">
    <source>
        <dbReference type="ARBA" id="ARBA00022833"/>
    </source>
</evidence>
<proteinExistence type="predicted"/>
<gene>
    <name evidence="6" type="ORF">B9Q04_12940</name>
</gene>
<evidence type="ECO:0000313" key="6">
    <source>
        <dbReference type="EMBL" id="PSO07047.1"/>
    </source>
</evidence>
<dbReference type="Gene3D" id="2.40.30.130">
    <property type="match status" value="1"/>
</dbReference>
<dbReference type="PROSITE" id="PS50860">
    <property type="entry name" value="AA_TRNA_LIGASE_II_ALA"/>
    <property type="match status" value="1"/>
</dbReference>
<dbReference type="InterPro" id="IPR012947">
    <property type="entry name" value="tRNA_SAD"/>
</dbReference>
<dbReference type="GO" id="GO:0003676">
    <property type="term" value="F:nucleic acid binding"/>
    <property type="evidence" value="ECO:0007669"/>
    <property type="project" value="InterPro"/>
</dbReference>